<gene>
    <name evidence="1" type="ORF">J5U21_02675</name>
    <name evidence="2" type="ORF">J5U22_02689</name>
</gene>
<sequence>MWIGGSNIAVYQGGAAFKGSVKLPAKARDIFISNGGMELYR</sequence>
<evidence type="ECO:0000313" key="3">
    <source>
        <dbReference type="Proteomes" id="UP000693941"/>
    </source>
</evidence>
<keyword evidence="4" id="KW-1185">Reference proteome</keyword>
<evidence type="ECO:0000313" key="4">
    <source>
        <dbReference type="Proteomes" id="UP000694036"/>
    </source>
</evidence>
<evidence type="ECO:0000313" key="2">
    <source>
        <dbReference type="EMBL" id="QXJ36128.1"/>
    </source>
</evidence>
<evidence type="ECO:0000313" key="1">
    <source>
        <dbReference type="EMBL" id="QXJ33010.1"/>
    </source>
</evidence>
<protein>
    <submittedName>
        <fullName evidence="1">Uncharacterized protein</fullName>
    </submittedName>
</protein>
<dbReference type="EMBL" id="CP077713">
    <property type="protein sequence ID" value="QXJ36128.1"/>
    <property type="molecule type" value="Genomic_DNA"/>
</dbReference>
<proteinExistence type="predicted"/>
<reference evidence="1 4" key="1">
    <citation type="journal article" date="2021" name="Environ. Microbiol.">
        <title>New insights into the diversity and evolution of the archaeal mobilome from three complete genomes of Saccharolobus shibatae.</title>
        <authorList>
            <person name="Medvedeva S."/>
            <person name="Brandt D."/>
            <person name="Cvirkaite-Krupovic V."/>
            <person name="Liu Y."/>
            <person name="Severinov K."/>
            <person name="Ishino S."/>
            <person name="Ishino Y."/>
            <person name="Prangishvili D."/>
            <person name="Kalinowski J."/>
            <person name="Krupovic M."/>
        </authorList>
    </citation>
    <scope>NUCLEOTIDE SEQUENCE</scope>
    <source>
        <strain evidence="1">BEU9</strain>
        <strain evidence="2 4">S38A</strain>
    </source>
</reference>
<dbReference type="EMBL" id="CP077715">
    <property type="protein sequence ID" value="QXJ33010.1"/>
    <property type="molecule type" value="Genomic_DNA"/>
</dbReference>
<dbReference type="Proteomes" id="UP000694036">
    <property type="component" value="Chromosome"/>
</dbReference>
<dbReference type="GeneID" id="65561085"/>
<accession>A0A8F5BX56</accession>
<organism evidence="1 3">
    <name type="scientific">Saccharolobus shibatae</name>
    <dbReference type="NCBI Taxonomy" id="2286"/>
    <lineage>
        <taxon>Archaea</taxon>
        <taxon>Thermoproteota</taxon>
        <taxon>Thermoprotei</taxon>
        <taxon>Sulfolobales</taxon>
        <taxon>Sulfolobaceae</taxon>
        <taxon>Saccharolobus</taxon>
    </lineage>
</organism>
<dbReference type="Proteomes" id="UP000693941">
    <property type="component" value="Chromosome"/>
</dbReference>
<name>A0A8F5BX56_9CREN</name>
<dbReference type="AlphaFoldDB" id="A0A8F5BX56"/>
<dbReference type="RefSeq" id="WP_261310064.1">
    <property type="nucleotide sequence ID" value="NZ_CP077713.1"/>
</dbReference>